<dbReference type="Gene3D" id="1.20.1420.20">
    <property type="entry name" value="M75 peptidase, HXXE motif"/>
    <property type="match status" value="1"/>
</dbReference>
<dbReference type="Proteomes" id="UP000019678">
    <property type="component" value="Unassembled WGS sequence"/>
</dbReference>
<evidence type="ECO:0000259" key="3">
    <source>
        <dbReference type="Pfam" id="PF09375"/>
    </source>
</evidence>
<dbReference type="Pfam" id="PF09375">
    <property type="entry name" value="Peptidase_M75"/>
    <property type="match status" value="1"/>
</dbReference>
<evidence type="ECO:0000256" key="2">
    <source>
        <dbReference type="ARBA" id="ARBA00022729"/>
    </source>
</evidence>
<dbReference type="CDD" id="cd14657">
    <property type="entry name" value="Imelysin_IrpA-like"/>
    <property type="match status" value="1"/>
</dbReference>
<dbReference type="EMBL" id="ASRX01000031">
    <property type="protein sequence ID" value="EYF04588.1"/>
    <property type="molecule type" value="Genomic_DNA"/>
</dbReference>
<reference evidence="4 5" key="1">
    <citation type="submission" date="2013-05" db="EMBL/GenBank/DDBJ databases">
        <title>Genome assembly of Chondromyces apiculatus DSM 436.</title>
        <authorList>
            <person name="Sharma G."/>
            <person name="Khatri I."/>
            <person name="Kaur C."/>
            <person name="Mayilraj S."/>
            <person name="Subramanian S."/>
        </authorList>
    </citation>
    <scope>NUCLEOTIDE SEQUENCE [LARGE SCALE GENOMIC DNA]</scope>
    <source>
        <strain evidence="4 5">DSM 436</strain>
    </source>
</reference>
<organism evidence="4 5">
    <name type="scientific">Chondromyces apiculatus DSM 436</name>
    <dbReference type="NCBI Taxonomy" id="1192034"/>
    <lineage>
        <taxon>Bacteria</taxon>
        <taxon>Pseudomonadati</taxon>
        <taxon>Myxococcota</taxon>
        <taxon>Polyangia</taxon>
        <taxon>Polyangiales</taxon>
        <taxon>Polyangiaceae</taxon>
        <taxon>Chondromyces</taxon>
    </lineage>
</organism>
<dbReference type="GO" id="GO:0030313">
    <property type="term" value="C:cell envelope"/>
    <property type="evidence" value="ECO:0007669"/>
    <property type="project" value="UniProtKB-SubCell"/>
</dbReference>
<comment type="subcellular location">
    <subcellularLocation>
        <location evidence="1">Cell envelope</location>
    </subcellularLocation>
</comment>
<accession>A0A017T5R0</accession>
<keyword evidence="5" id="KW-1185">Reference proteome</keyword>
<dbReference type="AlphaFoldDB" id="A0A017T5R0"/>
<dbReference type="InterPro" id="IPR038352">
    <property type="entry name" value="Imelysin_sf"/>
</dbReference>
<evidence type="ECO:0000256" key="1">
    <source>
        <dbReference type="ARBA" id="ARBA00004196"/>
    </source>
</evidence>
<keyword evidence="2" id="KW-0732">Signal</keyword>
<feature type="domain" description="Imelysin-like" evidence="3">
    <location>
        <begin position="63"/>
        <end position="391"/>
    </location>
</feature>
<evidence type="ECO:0000313" key="5">
    <source>
        <dbReference type="Proteomes" id="UP000019678"/>
    </source>
</evidence>
<dbReference type="eggNOG" id="COG3487">
    <property type="taxonomic scope" value="Bacteria"/>
</dbReference>
<sequence>MKMTVNFLRPLASTACVRGLRILLPAAALLVGCGGDDDGEQPPADTFEADAQPVVAQYAKLVHTSYSDALTGVGEIRASLATFVETPSQANLDAARSVWLEARNPYGLTEAFRFYSGPIDNDEGPEGQINAWPLDEVYVDYVEGDADAGIVNDPTGHPDLTTEYLASLNEAGGEKNISTGYHAIEFLLWGQDLSEDGPGARPYTDYVDGTEGTAMNQGRRGDYLLAAGELLEVDLKGVTDAWSEGADTYRASFEGRTGREAVRDILLGIGSLSGAELAGERMQVAYDTKDEEDEHSCFSDNTHNDILMNATGIQNVYLGRIGTTDGPGIDDLVESRDPELNRKMKEQLDASIAAIKAIPVPFDQAIVGDDSAPGRVAVKAAIDALRAQTTTIIEIAALLEVELNLEE</sequence>
<name>A0A017T5R0_9BACT</name>
<dbReference type="PROSITE" id="PS51257">
    <property type="entry name" value="PROKAR_LIPOPROTEIN"/>
    <property type="match status" value="1"/>
</dbReference>
<dbReference type="InterPro" id="IPR018976">
    <property type="entry name" value="Imelysin-like"/>
</dbReference>
<gene>
    <name evidence="4" type="ORF">CAP_4264</name>
</gene>
<evidence type="ECO:0000313" key="4">
    <source>
        <dbReference type="EMBL" id="EYF04588.1"/>
    </source>
</evidence>
<dbReference type="STRING" id="1192034.CAP_4264"/>
<proteinExistence type="predicted"/>
<protein>
    <submittedName>
        <fullName evidence="4">Iron-regulated protein A</fullName>
    </submittedName>
</protein>
<comment type="caution">
    <text evidence="4">The sequence shown here is derived from an EMBL/GenBank/DDBJ whole genome shotgun (WGS) entry which is preliminary data.</text>
</comment>